<feature type="domain" description="ILEI/PANDER" evidence="7">
    <location>
        <begin position="448"/>
        <end position="534"/>
    </location>
</feature>
<proteinExistence type="inferred from homology"/>
<evidence type="ECO:0000256" key="2">
    <source>
        <dbReference type="ARBA" id="ARBA00004496"/>
    </source>
</evidence>
<dbReference type="GO" id="GO:0005737">
    <property type="term" value="C:cytoplasm"/>
    <property type="evidence" value="ECO:0007669"/>
    <property type="project" value="UniProtKB-SubCell"/>
</dbReference>
<dbReference type="GO" id="GO:0045296">
    <property type="term" value="F:cadherin binding"/>
    <property type="evidence" value="ECO:0007669"/>
    <property type="project" value="InterPro"/>
</dbReference>
<dbReference type="Proteomes" id="UP000594262">
    <property type="component" value="Unplaced"/>
</dbReference>
<dbReference type="OrthoDB" id="5965153at2759"/>
<dbReference type="InterPro" id="IPR001033">
    <property type="entry name" value="Alpha_catenin"/>
</dbReference>
<dbReference type="AlphaFoldDB" id="A0A7M5VG58"/>
<dbReference type="GO" id="GO:0016477">
    <property type="term" value="P:cell migration"/>
    <property type="evidence" value="ECO:0007669"/>
    <property type="project" value="TreeGrafter"/>
</dbReference>
<comment type="subcellular location">
    <subcellularLocation>
        <location evidence="1">Cell junction</location>
    </subcellularLocation>
    <subcellularLocation>
        <location evidence="2">Cytoplasm</location>
    </subcellularLocation>
</comment>
<protein>
    <recommendedName>
        <fullName evidence="7">ILEI/PANDER domain-containing protein</fullName>
    </recommendedName>
</protein>
<dbReference type="GO" id="GO:0098609">
    <property type="term" value="P:cell-cell adhesion"/>
    <property type="evidence" value="ECO:0007669"/>
    <property type="project" value="TreeGrafter"/>
</dbReference>
<dbReference type="GO" id="GO:0005912">
    <property type="term" value="C:adherens junction"/>
    <property type="evidence" value="ECO:0007669"/>
    <property type="project" value="TreeGrafter"/>
</dbReference>
<keyword evidence="6" id="KW-0965">Cell junction</keyword>
<dbReference type="GO" id="GO:0016342">
    <property type="term" value="C:catenin complex"/>
    <property type="evidence" value="ECO:0007669"/>
    <property type="project" value="TreeGrafter"/>
</dbReference>
<dbReference type="Pfam" id="PF15711">
    <property type="entry name" value="ILEI"/>
    <property type="match status" value="2"/>
</dbReference>
<dbReference type="Gene3D" id="1.20.120.230">
    <property type="entry name" value="Alpha-catenin/vinculin-like"/>
    <property type="match status" value="3"/>
</dbReference>
<evidence type="ECO:0000313" key="8">
    <source>
        <dbReference type="EnsemblMetazoa" id="CLYHEMP011268.1"/>
    </source>
</evidence>
<dbReference type="SUPFAM" id="SSF47220">
    <property type="entry name" value="alpha-catenin/vinculin-like"/>
    <property type="match status" value="3"/>
</dbReference>
<evidence type="ECO:0000313" key="9">
    <source>
        <dbReference type="Proteomes" id="UP000594262"/>
    </source>
</evidence>
<dbReference type="GO" id="GO:0051015">
    <property type="term" value="F:actin filament binding"/>
    <property type="evidence" value="ECO:0007669"/>
    <property type="project" value="InterPro"/>
</dbReference>
<evidence type="ECO:0000256" key="4">
    <source>
        <dbReference type="ARBA" id="ARBA00022490"/>
    </source>
</evidence>
<evidence type="ECO:0000256" key="1">
    <source>
        <dbReference type="ARBA" id="ARBA00004282"/>
    </source>
</evidence>
<keyword evidence="5" id="KW-0130">Cell adhesion</keyword>
<evidence type="ECO:0000256" key="5">
    <source>
        <dbReference type="ARBA" id="ARBA00022889"/>
    </source>
</evidence>
<dbReference type="InterPro" id="IPR036723">
    <property type="entry name" value="Alpha-catenin/vinculin-like_sf"/>
</dbReference>
<dbReference type="GO" id="GO:0008013">
    <property type="term" value="F:beta-catenin binding"/>
    <property type="evidence" value="ECO:0007669"/>
    <property type="project" value="TreeGrafter"/>
</dbReference>
<name>A0A7M5VG58_9CNID</name>
<feature type="domain" description="ILEI/PANDER" evidence="7">
    <location>
        <begin position="601"/>
        <end position="689"/>
    </location>
</feature>
<dbReference type="PRINTS" id="PR00805">
    <property type="entry name" value="ALPHACATENIN"/>
</dbReference>
<evidence type="ECO:0000256" key="3">
    <source>
        <dbReference type="ARBA" id="ARBA00008376"/>
    </source>
</evidence>
<sequence>MTLSQLDMYWETNKLDNQLKNLDDIVAQLEREPEDFHDKENQNDLHLLVDDIVTGASNLAESVCTREKTRQKIFNESRHVKVAIKGLIDECDNHAHRDKSDVDGAKRKVGKKAKDLTKQLTRSVVDHVSDSFLETNVPILLLIKAAESGNGREVEDCSNLFMGHADKLQKVADLACSMSTNVEGIKMVKIAAHQLKLLCPQVVNAAHTLTDRPKSKHARENMSVFKEAWLQQVAILTEAVDDITTIDDFLTVSEAHILEDINHCIEAMQSNDPETLDRTAGAVRGRVKRVDHVVMSEMLNYEPGQYTDSVYRAVGTMKNRIMVEFAECVEMVVDALSKGNVGDVDEALFIDVAGLVHEGMRDIRKAVALRDDEESEESELDEDPLLKESLLNQLAEAQIQQRERLAYEQLIAGGKIQFEVHSEGLDDPGCKGKPHIVVNGVDYCPHKRGHNVVVLDQCGNVVKQQAFDTTQHKEGVAMAKFLDEIPENHIALIAVQETGGDGIKAAAEALKRFGAKDVDAPYGASWAFAGYKGDHENKGWVTEVARPRYQGPAMISDMINTPAADMGQIHVSIHAEGCEDNPYDRIASVKINSIERSPMGRGMNVVVLDKSGNYLLSKNFDTADPYHAVNEGKRMSKFLDELPEDRIVAIASLESVGDGLEEAKEALYRVGARPPIDPGQNGSFAFIGYTSPAKVGWLKQVHKKRRQGPSKINEFILTPAAVEEVILEEEEEEQVFEEPAYHFDENKYERIILSSEEEPVKHSASSIMRSLPDEEKAKISKLNEGFLLEKNRLISEVSRWDDSGNEIIVLAKRMCMIMMDMSDFTRIWISIYRQQRNVKRWKSNSLKTMEKRLVIYQ</sequence>
<dbReference type="InterPro" id="IPR006077">
    <property type="entry name" value="Vinculin/catenin"/>
</dbReference>
<keyword evidence="9" id="KW-1185">Reference proteome</keyword>
<dbReference type="PANTHER" id="PTHR18914">
    <property type="entry name" value="ALPHA CATENIN"/>
    <property type="match status" value="1"/>
</dbReference>
<dbReference type="InterPro" id="IPR039477">
    <property type="entry name" value="ILEI/PANDER_dom"/>
</dbReference>
<comment type="similarity">
    <text evidence="3">Belongs to the vinculin/alpha-catenin family.</text>
</comment>
<keyword evidence="4" id="KW-0963">Cytoplasm</keyword>
<dbReference type="Gene3D" id="6.10.250.2510">
    <property type="match status" value="1"/>
</dbReference>
<accession>A0A7M5VG58</accession>
<evidence type="ECO:0000256" key="6">
    <source>
        <dbReference type="ARBA" id="ARBA00022949"/>
    </source>
</evidence>
<dbReference type="EnsemblMetazoa" id="CLYHEMT011268.1">
    <property type="protein sequence ID" value="CLYHEMP011268.1"/>
    <property type="gene ID" value="CLYHEMG011268"/>
</dbReference>
<dbReference type="PROSITE" id="PS52031">
    <property type="entry name" value="GG_LECTIN"/>
    <property type="match status" value="1"/>
</dbReference>
<reference evidence="8" key="1">
    <citation type="submission" date="2021-01" db="UniProtKB">
        <authorList>
            <consortium name="EnsemblMetazoa"/>
        </authorList>
    </citation>
    <scope>IDENTIFICATION</scope>
</reference>
<dbReference type="PANTHER" id="PTHR18914:SF9">
    <property type="entry name" value="CATENIN ALPHA"/>
    <property type="match status" value="1"/>
</dbReference>
<dbReference type="Pfam" id="PF01044">
    <property type="entry name" value="Vinculin"/>
    <property type="match status" value="2"/>
</dbReference>
<organism evidence="8 9">
    <name type="scientific">Clytia hemisphaerica</name>
    <dbReference type="NCBI Taxonomy" id="252671"/>
    <lineage>
        <taxon>Eukaryota</taxon>
        <taxon>Metazoa</taxon>
        <taxon>Cnidaria</taxon>
        <taxon>Hydrozoa</taxon>
        <taxon>Hydroidolina</taxon>
        <taxon>Leptothecata</taxon>
        <taxon>Obeliida</taxon>
        <taxon>Clytiidae</taxon>
        <taxon>Clytia</taxon>
    </lineage>
</organism>
<evidence type="ECO:0000259" key="7">
    <source>
        <dbReference type="Pfam" id="PF15711"/>
    </source>
</evidence>